<dbReference type="RefSeq" id="XP_068351489.1">
    <property type="nucleotide sequence ID" value="XM_068494584.1"/>
</dbReference>
<keyword evidence="3" id="KW-1185">Reference proteome</keyword>
<evidence type="ECO:0000313" key="2">
    <source>
        <dbReference type="EMBL" id="OHS98352.1"/>
    </source>
</evidence>
<dbReference type="GeneID" id="94829288"/>
<name>A0A1J4JGR9_9EUKA</name>
<evidence type="ECO:0000313" key="3">
    <source>
        <dbReference type="Proteomes" id="UP000179807"/>
    </source>
</evidence>
<feature type="region of interest" description="Disordered" evidence="1">
    <location>
        <begin position="1"/>
        <end position="28"/>
    </location>
</feature>
<proteinExistence type="predicted"/>
<dbReference type="AlphaFoldDB" id="A0A1J4JGR9"/>
<evidence type="ECO:0000256" key="1">
    <source>
        <dbReference type="SAM" id="MobiDB-lite"/>
    </source>
</evidence>
<feature type="region of interest" description="Disordered" evidence="1">
    <location>
        <begin position="72"/>
        <end position="163"/>
    </location>
</feature>
<feature type="compositionally biased region" description="Polar residues" evidence="1">
    <location>
        <begin position="75"/>
        <end position="104"/>
    </location>
</feature>
<sequence length="473" mass="54359">MAESDNQQHVVADHVRNLLNGSNPKDVPKKYVPKIRAILIQAKKSAISKGQANVVKQIQKILNDLPIVDDHEQQENTQNDGYSRQRSQSSLPRCKTPANSRSKPYSNLASNSPSSTTPSNYNSQSNSRNPSRSASKRTSRNASRSTSNKASPRNMSGGFSDDQLDPIIEDLVNGNSYIPENDMLPDLINYSKRKIDSLIKNNELIKAQKYENIYQQLAASQSGWNTVDSKSSKKNELAGRLSTTQHQLQEARNSMEMTLNDYDQKMESIRESFEEEWENEIQEFDKVTNGELPPSFRKFSQKLLNLRETEKFLIKSRRFEEAGYIRMEADELEEQELEQCRVKFRKARETKKMRLTEEHVQKMKCFDENCARVRMRIQNDNENKIHCLERAQSNFQNRINTLDVEIKDTLNVTPAPSQPPSRPLSPHKQANATFMTQPPTKKKAQVHTNTTVVYRPIPSKWRIQTPQATKIFK</sequence>
<gene>
    <name evidence="2" type="ORF">TRFO_08941</name>
</gene>
<dbReference type="PANTHER" id="PTHR47026:SF2">
    <property type="entry name" value="FLAGELLAR ASSOCIATED PROTEIN"/>
    <property type="match status" value="1"/>
</dbReference>
<dbReference type="VEuPathDB" id="TrichDB:TRFO_08941"/>
<feature type="compositionally biased region" description="Low complexity" evidence="1">
    <location>
        <begin position="105"/>
        <end position="133"/>
    </location>
</feature>
<organism evidence="2 3">
    <name type="scientific">Tritrichomonas foetus</name>
    <dbReference type="NCBI Taxonomy" id="1144522"/>
    <lineage>
        <taxon>Eukaryota</taxon>
        <taxon>Metamonada</taxon>
        <taxon>Parabasalia</taxon>
        <taxon>Tritrichomonadida</taxon>
        <taxon>Tritrichomonadidae</taxon>
        <taxon>Tritrichomonas</taxon>
    </lineage>
</organism>
<reference evidence="2" key="1">
    <citation type="submission" date="2016-10" db="EMBL/GenBank/DDBJ databases">
        <authorList>
            <person name="Benchimol M."/>
            <person name="Almeida L.G."/>
            <person name="Vasconcelos A.T."/>
            <person name="Perreira-Neves A."/>
            <person name="Rosa I.A."/>
            <person name="Tasca T."/>
            <person name="Bogo M.R."/>
            <person name="de Souza W."/>
        </authorList>
    </citation>
    <scope>NUCLEOTIDE SEQUENCE [LARGE SCALE GENOMIC DNA]</scope>
    <source>
        <strain evidence="2">K</strain>
    </source>
</reference>
<protein>
    <submittedName>
        <fullName evidence="2">Uncharacterized protein</fullName>
    </submittedName>
</protein>
<feature type="compositionally biased region" description="Low complexity" evidence="1">
    <location>
        <begin position="140"/>
        <end position="151"/>
    </location>
</feature>
<accession>A0A1J4JGR9</accession>
<dbReference type="PANTHER" id="PTHR47026">
    <property type="entry name" value="PIGMENTOSA GTPASE REGULATOR-LIKE PROTEIN, PUTATIVE-RELATED"/>
    <property type="match status" value="1"/>
</dbReference>
<dbReference type="EMBL" id="MLAK01001060">
    <property type="protein sequence ID" value="OHS98352.1"/>
    <property type="molecule type" value="Genomic_DNA"/>
</dbReference>
<comment type="caution">
    <text evidence="2">The sequence shown here is derived from an EMBL/GenBank/DDBJ whole genome shotgun (WGS) entry which is preliminary data.</text>
</comment>
<dbReference type="Proteomes" id="UP000179807">
    <property type="component" value="Unassembled WGS sequence"/>
</dbReference>